<dbReference type="EMBL" id="JBBMFC010000008">
    <property type="protein sequence ID" value="MEQ2578368.1"/>
    <property type="molecule type" value="Genomic_DNA"/>
</dbReference>
<keyword evidence="3" id="KW-1185">Reference proteome</keyword>
<reference evidence="2 3" key="1">
    <citation type="submission" date="2024-03" db="EMBL/GenBank/DDBJ databases">
        <title>Human intestinal bacterial collection.</title>
        <authorList>
            <person name="Pauvert C."/>
            <person name="Hitch T.C.A."/>
            <person name="Clavel T."/>
        </authorList>
    </citation>
    <scope>NUCLEOTIDE SEQUENCE [LARGE SCALE GENOMIC DNA]</scope>
    <source>
        <strain evidence="2 3">CLA-AA-H78B</strain>
    </source>
</reference>
<dbReference type="RefSeq" id="WP_349144093.1">
    <property type="nucleotide sequence ID" value="NZ_JBBMFC010000008.1"/>
</dbReference>
<evidence type="ECO:0000256" key="1">
    <source>
        <dbReference type="SAM" id="Coils"/>
    </source>
</evidence>
<gene>
    <name evidence="2" type="ORF">WMO62_05835</name>
</gene>
<evidence type="ECO:0000313" key="3">
    <source>
        <dbReference type="Proteomes" id="UP001470288"/>
    </source>
</evidence>
<feature type="coiled-coil region" evidence="1">
    <location>
        <begin position="66"/>
        <end position="100"/>
    </location>
</feature>
<sequence>MKVKIKTPNGFMTVDLAEFLPASKAKVRKLFRLMEQGIDAATKKSVREYLSRLKKTDRLDLITAMEKEWEKRLMDIDMELERLNDEKIQLKRDLAKAKKRMRAEQLIQASADEWIREFCYYAGYVEDTDVTE</sequence>
<comment type="caution">
    <text evidence="2">The sequence shown here is derived from an EMBL/GenBank/DDBJ whole genome shotgun (WGS) entry which is preliminary data.</text>
</comment>
<accession>A0ABV1I099</accession>
<protein>
    <recommendedName>
        <fullName evidence="4">Phage protein</fullName>
    </recommendedName>
</protein>
<name>A0ABV1I099_9FIRM</name>
<proteinExistence type="predicted"/>
<evidence type="ECO:0000313" key="2">
    <source>
        <dbReference type="EMBL" id="MEQ2578368.1"/>
    </source>
</evidence>
<organism evidence="2 3">
    <name type="scientific">Hominiventricola aquisgranensis</name>
    <dbReference type="NCBI Taxonomy" id="3133164"/>
    <lineage>
        <taxon>Bacteria</taxon>
        <taxon>Bacillati</taxon>
        <taxon>Bacillota</taxon>
        <taxon>Clostridia</taxon>
        <taxon>Lachnospirales</taxon>
        <taxon>Lachnospiraceae</taxon>
        <taxon>Hominiventricola</taxon>
    </lineage>
</organism>
<keyword evidence="1" id="KW-0175">Coiled coil</keyword>
<evidence type="ECO:0008006" key="4">
    <source>
        <dbReference type="Google" id="ProtNLM"/>
    </source>
</evidence>
<dbReference type="Proteomes" id="UP001470288">
    <property type="component" value="Unassembled WGS sequence"/>
</dbReference>